<dbReference type="AlphaFoldDB" id="A0A914YRC5"/>
<dbReference type="InterPro" id="IPR051412">
    <property type="entry name" value="Formin_Homology_Diaphanous_sf"/>
</dbReference>
<sequence length="457" mass="54014">MAFNLIWQNNRLQYVFGGVLLDREHAYTVDINGDVLHIFREKNETFYCSNIELLVIRDGYVSKSHGHHHNARQQQHHRAHGHIFTPDDSLSPPCAGPCNLTRPPYEYVEPPPAPPKVEPPVPPIVYVEPSPPPPRVHIKPPPAPPQIYIEPPPPPIVVVEPPPQRLPPSIITNDCDEWKIQIQKLRMDLEYKDGDFLDCQNKYKYYESEIQKLKNGQTFNSNEYFSIQRENENLRQQISRHRKLENEIEQYKIQISQLMVFKETVTRLEYENEKLRENLRISESQKVETETYHRQKIVSECEKKYLESEKQLKFVNEELSKEIYRSDNAENEKDKCENKVKEYSRKMNDIEKQWQIKYNSAISSQQQRLLQQSPPQKYFGSCNPEEINLLKQKLLTEERKGKENIAELQRLRSKFVNIQESKILIENQLFVLQSEQKSCNQSLEEARRKLFILQIKK</sequence>
<keyword evidence="3" id="KW-1185">Reference proteome</keyword>
<feature type="coiled-coil region" evidence="1">
    <location>
        <begin position="227"/>
        <end position="353"/>
    </location>
</feature>
<dbReference type="PANTHER" id="PTHR45691">
    <property type="entry name" value="PROTEIN DIAPHANOUS"/>
    <property type="match status" value="1"/>
</dbReference>
<evidence type="ECO:0000313" key="4">
    <source>
        <dbReference type="WBParaSite" id="PSU_v2.g2564.t1"/>
    </source>
</evidence>
<dbReference type="Proteomes" id="UP000887577">
    <property type="component" value="Unplaced"/>
</dbReference>
<dbReference type="GO" id="GO:0005884">
    <property type="term" value="C:actin filament"/>
    <property type="evidence" value="ECO:0007669"/>
    <property type="project" value="TreeGrafter"/>
</dbReference>
<keyword evidence="1" id="KW-0175">Coiled coil</keyword>
<feature type="region of interest" description="Disordered" evidence="2">
    <location>
        <begin position="65"/>
        <end position="88"/>
    </location>
</feature>
<accession>A0A914YRC5</accession>
<evidence type="ECO:0000256" key="1">
    <source>
        <dbReference type="SAM" id="Coils"/>
    </source>
</evidence>
<proteinExistence type="predicted"/>
<dbReference type="PANTHER" id="PTHR45691:SF1">
    <property type="entry name" value="FH2 DOMAIN-CONTAINING PROTEIN 1-RELATED"/>
    <property type="match status" value="1"/>
</dbReference>
<evidence type="ECO:0000313" key="3">
    <source>
        <dbReference type="Proteomes" id="UP000887577"/>
    </source>
</evidence>
<dbReference type="GO" id="GO:0030041">
    <property type="term" value="P:actin filament polymerization"/>
    <property type="evidence" value="ECO:0007669"/>
    <property type="project" value="TreeGrafter"/>
</dbReference>
<evidence type="ECO:0000256" key="2">
    <source>
        <dbReference type="SAM" id="MobiDB-lite"/>
    </source>
</evidence>
<name>A0A914YRC5_9BILA</name>
<reference evidence="4" key="1">
    <citation type="submission" date="2022-11" db="UniProtKB">
        <authorList>
            <consortium name="WormBaseParasite"/>
        </authorList>
    </citation>
    <scope>IDENTIFICATION</scope>
</reference>
<dbReference type="WBParaSite" id="PSU_v2.g2564.t1">
    <property type="protein sequence ID" value="PSU_v2.g2564.t1"/>
    <property type="gene ID" value="PSU_v2.g2564"/>
</dbReference>
<organism evidence="3 4">
    <name type="scientific">Panagrolaimus superbus</name>
    <dbReference type="NCBI Taxonomy" id="310955"/>
    <lineage>
        <taxon>Eukaryota</taxon>
        <taxon>Metazoa</taxon>
        <taxon>Ecdysozoa</taxon>
        <taxon>Nematoda</taxon>
        <taxon>Chromadorea</taxon>
        <taxon>Rhabditida</taxon>
        <taxon>Tylenchina</taxon>
        <taxon>Panagrolaimomorpha</taxon>
        <taxon>Panagrolaimoidea</taxon>
        <taxon>Panagrolaimidae</taxon>
        <taxon>Panagrolaimus</taxon>
    </lineage>
</organism>
<feature type="compositionally biased region" description="Basic residues" evidence="2">
    <location>
        <begin position="65"/>
        <end position="81"/>
    </location>
</feature>
<protein>
    <submittedName>
        <fullName evidence="4">Uncharacterized protein</fullName>
    </submittedName>
</protein>